<dbReference type="AlphaFoldDB" id="A0A1S8CXH3"/>
<evidence type="ECO:0000313" key="3">
    <source>
        <dbReference type="Proteomes" id="UP000192132"/>
    </source>
</evidence>
<evidence type="ECO:0000256" key="1">
    <source>
        <dbReference type="SAM" id="Phobius"/>
    </source>
</evidence>
<sequence>MLVDLTLTPSRVQPVIHVLALLLLSAMIWASGLAWPLRGGLISLLLGISWWLKNSAVTHRIDALWQGDSHTWYWQQRQGKRHTGQLLGVRHLGLVIHLTLKTASGKRIFLSVWRDQVNEQQWRRLCVLHVLNDSQQNWF</sequence>
<keyword evidence="1" id="KW-0472">Membrane</keyword>
<accession>A0A1S8CXH3</accession>
<dbReference type="OrthoDB" id="6717465at2"/>
<keyword evidence="1" id="KW-0812">Transmembrane</keyword>
<evidence type="ECO:0000313" key="2">
    <source>
        <dbReference type="EMBL" id="ONG41190.1"/>
    </source>
</evidence>
<keyword evidence="3" id="KW-1185">Reference proteome</keyword>
<organism evidence="2 3">
    <name type="scientific">Alkanindiges hydrocarboniclasticus</name>
    <dbReference type="NCBI Taxonomy" id="1907941"/>
    <lineage>
        <taxon>Bacteria</taxon>
        <taxon>Pseudomonadati</taxon>
        <taxon>Pseudomonadota</taxon>
        <taxon>Gammaproteobacteria</taxon>
        <taxon>Moraxellales</taxon>
        <taxon>Moraxellaceae</taxon>
        <taxon>Alkanindiges</taxon>
    </lineage>
</organism>
<dbReference type="Proteomes" id="UP000192132">
    <property type="component" value="Unassembled WGS sequence"/>
</dbReference>
<feature type="transmembrane region" description="Helical" evidence="1">
    <location>
        <begin position="12"/>
        <end position="29"/>
    </location>
</feature>
<protein>
    <recommendedName>
        <fullName evidence="4">Toxin CptA</fullName>
    </recommendedName>
</protein>
<comment type="caution">
    <text evidence="2">The sequence shown here is derived from an EMBL/GenBank/DDBJ whole genome shotgun (WGS) entry which is preliminary data.</text>
</comment>
<dbReference type="STRING" id="1907941.BKE30_05260"/>
<dbReference type="Pfam" id="PF07254">
    <property type="entry name" value="Cpta_toxin"/>
    <property type="match status" value="1"/>
</dbReference>
<dbReference type="RefSeq" id="WP_076877577.1">
    <property type="nucleotide sequence ID" value="NZ_MLCN01000013.1"/>
</dbReference>
<dbReference type="InterPro" id="IPR009883">
    <property type="entry name" value="YgfX"/>
</dbReference>
<evidence type="ECO:0008006" key="4">
    <source>
        <dbReference type="Google" id="ProtNLM"/>
    </source>
</evidence>
<keyword evidence="1" id="KW-1133">Transmembrane helix</keyword>
<reference evidence="2 3" key="1">
    <citation type="submission" date="2016-10" db="EMBL/GenBank/DDBJ databases">
        <title>Draft Genome sequence of Alkanindiges sp. strain H1.</title>
        <authorList>
            <person name="Subhash Y."/>
            <person name="Lee S."/>
        </authorList>
    </citation>
    <scope>NUCLEOTIDE SEQUENCE [LARGE SCALE GENOMIC DNA]</scope>
    <source>
        <strain evidence="2 3">H1</strain>
    </source>
</reference>
<dbReference type="EMBL" id="MLCN01000013">
    <property type="protein sequence ID" value="ONG41190.1"/>
    <property type="molecule type" value="Genomic_DNA"/>
</dbReference>
<gene>
    <name evidence="2" type="ORF">BKE30_05260</name>
</gene>
<proteinExistence type="predicted"/>
<name>A0A1S8CXH3_9GAMM</name>